<feature type="region of interest" description="Disordered" evidence="2">
    <location>
        <begin position="343"/>
        <end position="371"/>
    </location>
</feature>
<feature type="domain" description="LysM" evidence="5">
    <location>
        <begin position="213"/>
        <end position="258"/>
    </location>
</feature>
<dbReference type="PANTHER" id="PTHR21666:SF270">
    <property type="entry name" value="MUREIN HYDROLASE ACTIVATOR ENVC"/>
    <property type="match status" value="1"/>
</dbReference>
<dbReference type="PANTHER" id="PTHR21666">
    <property type="entry name" value="PEPTIDASE-RELATED"/>
    <property type="match status" value="1"/>
</dbReference>
<feature type="domain" description="G5" evidence="4">
    <location>
        <begin position="264"/>
        <end position="345"/>
    </location>
</feature>
<feature type="chain" id="PRO_5045167633" evidence="3">
    <location>
        <begin position="32"/>
        <end position="473"/>
    </location>
</feature>
<dbReference type="Gene3D" id="3.10.350.10">
    <property type="entry name" value="LysM domain"/>
    <property type="match status" value="1"/>
</dbReference>
<evidence type="ECO:0000313" key="6">
    <source>
        <dbReference type="EMBL" id="MBS2971078.1"/>
    </source>
</evidence>
<dbReference type="Pfam" id="PF01551">
    <property type="entry name" value="Peptidase_M23"/>
    <property type="match status" value="1"/>
</dbReference>
<evidence type="ECO:0000313" key="7">
    <source>
        <dbReference type="Proteomes" id="UP000682403"/>
    </source>
</evidence>
<dbReference type="SMART" id="SM01208">
    <property type="entry name" value="G5"/>
    <property type="match status" value="1"/>
</dbReference>
<evidence type="ECO:0000259" key="5">
    <source>
        <dbReference type="PROSITE" id="PS51782"/>
    </source>
</evidence>
<organism evidence="6 7">
    <name type="scientific">Metabacillus flavus</name>
    <dbReference type="NCBI Taxonomy" id="2823519"/>
    <lineage>
        <taxon>Bacteria</taxon>
        <taxon>Bacillati</taxon>
        <taxon>Bacillota</taxon>
        <taxon>Bacilli</taxon>
        <taxon>Bacillales</taxon>
        <taxon>Bacillaceae</taxon>
        <taxon>Metabacillus</taxon>
    </lineage>
</organism>
<dbReference type="InterPro" id="IPR011055">
    <property type="entry name" value="Dup_hybrid_motif"/>
</dbReference>
<name>A0ABS5LKK2_9BACI</name>
<sequence>MNQPHKSKFKYTLACGIITSALMLGSQTASAEDQVSTVYHIYIDGKKLGTIDNQDVLKDAEAEIVKRAGDQYDQKGLNLTVEDMEIVPEQMFRPLADNEGAKQNLVNELGVAAKAYSIVIGGKTAVSFNSKEEAEKTLRDYLHQFMPEEQLAAFEEHKRSGKPFEPIKEGESRITDLTYSAAPEIKEQKVKPEDIRNTGQGLEALQEGTKGESLYRVQNGDTLETIAEDFYLSVDELLKLNGNMDPRTSIKPEDTLTVVVPKPFMEVKVIEESSKTEDIPFEEEKQENGDLPKGEESISQKGETGQALREYVYTKVNGDTITRTTAKEEKRKDPVKQIVQVGTKETSKGDGSLSWPAVGGQITSKQGQRWGRAHKGIDISGVQDKTIKAADNGKVVFAGNSGAYGNKIEIDHQNGMKTVYAHLDSIKVSEGDTVQKGSQIGVMGSTGRSTGMHLHFEVYKNGNLENPLDYVKQ</sequence>
<evidence type="ECO:0000259" key="4">
    <source>
        <dbReference type="PROSITE" id="PS51109"/>
    </source>
</evidence>
<dbReference type="InterPro" id="IPR018392">
    <property type="entry name" value="LysM"/>
</dbReference>
<dbReference type="CDD" id="cd00118">
    <property type="entry name" value="LysM"/>
    <property type="match status" value="1"/>
</dbReference>
<dbReference type="SUPFAM" id="SSF51261">
    <property type="entry name" value="Duplicated hybrid motif"/>
    <property type="match status" value="1"/>
</dbReference>
<dbReference type="PROSITE" id="PS51782">
    <property type="entry name" value="LYSM"/>
    <property type="match status" value="1"/>
</dbReference>
<comment type="caution">
    <text evidence="6">The sequence shown here is derived from an EMBL/GenBank/DDBJ whole genome shotgun (WGS) entry which is preliminary data.</text>
</comment>
<dbReference type="PROSITE" id="PS51109">
    <property type="entry name" value="G5"/>
    <property type="match status" value="1"/>
</dbReference>
<dbReference type="Proteomes" id="UP000682403">
    <property type="component" value="Unassembled WGS sequence"/>
</dbReference>
<reference evidence="6 7" key="1">
    <citation type="submission" date="2021-04" db="EMBL/GenBank/DDBJ databases">
        <title>Metabacillus sp. strain KIGAM252 whole genome sequence.</title>
        <authorList>
            <person name="Seo M.-J."/>
            <person name="Cho E.-S."/>
            <person name="Hwang C.Y."/>
            <person name="Yoon D.J."/>
        </authorList>
    </citation>
    <scope>NUCLEOTIDE SEQUENCE [LARGE SCALE GENOMIC DNA]</scope>
    <source>
        <strain evidence="6 7">KIGAM252</strain>
    </source>
</reference>
<keyword evidence="7" id="KW-1185">Reference proteome</keyword>
<protein>
    <submittedName>
        <fullName evidence="6">M23 family metallopeptidase</fullName>
    </submittedName>
</protein>
<dbReference type="RefSeq" id="WP_211561961.1">
    <property type="nucleotide sequence ID" value="NZ_JAGVRK010000001.1"/>
</dbReference>
<dbReference type="Pfam" id="PF01476">
    <property type="entry name" value="LysM"/>
    <property type="match status" value="1"/>
</dbReference>
<gene>
    <name evidence="6" type="ORF">J9317_20245</name>
</gene>
<accession>A0ABS5LKK2</accession>
<dbReference type="InterPro" id="IPR036779">
    <property type="entry name" value="LysM_dom_sf"/>
</dbReference>
<proteinExistence type="predicted"/>
<dbReference type="SMART" id="SM00257">
    <property type="entry name" value="LysM"/>
    <property type="match status" value="1"/>
</dbReference>
<evidence type="ECO:0000256" key="2">
    <source>
        <dbReference type="SAM" id="MobiDB-lite"/>
    </source>
</evidence>
<dbReference type="SUPFAM" id="SSF54106">
    <property type="entry name" value="LysM domain"/>
    <property type="match status" value="1"/>
</dbReference>
<dbReference type="InterPro" id="IPR011098">
    <property type="entry name" value="G5_dom"/>
</dbReference>
<dbReference type="InterPro" id="IPR050570">
    <property type="entry name" value="Cell_wall_metabolism_enzyme"/>
</dbReference>
<dbReference type="CDD" id="cd12797">
    <property type="entry name" value="M23_peptidase"/>
    <property type="match status" value="1"/>
</dbReference>
<feature type="region of interest" description="Disordered" evidence="2">
    <location>
        <begin position="273"/>
        <end position="305"/>
    </location>
</feature>
<evidence type="ECO:0000256" key="3">
    <source>
        <dbReference type="SAM" id="SignalP"/>
    </source>
</evidence>
<dbReference type="Gene3D" id="2.20.230.10">
    <property type="entry name" value="Resuscitation-promoting factor rpfb"/>
    <property type="match status" value="1"/>
</dbReference>
<feature type="signal peptide" evidence="3">
    <location>
        <begin position="1"/>
        <end position="31"/>
    </location>
</feature>
<feature type="compositionally biased region" description="Basic and acidic residues" evidence="2">
    <location>
        <begin position="273"/>
        <end position="298"/>
    </location>
</feature>
<dbReference type="Gene3D" id="2.70.70.10">
    <property type="entry name" value="Glucose Permease (Domain IIA)"/>
    <property type="match status" value="1"/>
</dbReference>
<dbReference type="EMBL" id="JAGVRK010000001">
    <property type="protein sequence ID" value="MBS2971078.1"/>
    <property type="molecule type" value="Genomic_DNA"/>
</dbReference>
<keyword evidence="1 3" id="KW-0732">Signal</keyword>
<dbReference type="Pfam" id="PF07501">
    <property type="entry name" value="G5"/>
    <property type="match status" value="1"/>
</dbReference>
<evidence type="ECO:0000256" key="1">
    <source>
        <dbReference type="ARBA" id="ARBA00022729"/>
    </source>
</evidence>
<dbReference type="InterPro" id="IPR016047">
    <property type="entry name" value="M23ase_b-sheet_dom"/>
</dbReference>